<dbReference type="EMBL" id="BGZK01000285">
    <property type="protein sequence ID" value="GBP34160.1"/>
    <property type="molecule type" value="Genomic_DNA"/>
</dbReference>
<organism evidence="2 3">
    <name type="scientific">Eumeta variegata</name>
    <name type="common">Bagworm moth</name>
    <name type="synonym">Eumeta japonica</name>
    <dbReference type="NCBI Taxonomy" id="151549"/>
    <lineage>
        <taxon>Eukaryota</taxon>
        <taxon>Metazoa</taxon>
        <taxon>Ecdysozoa</taxon>
        <taxon>Arthropoda</taxon>
        <taxon>Hexapoda</taxon>
        <taxon>Insecta</taxon>
        <taxon>Pterygota</taxon>
        <taxon>Neoptera</taxon>
        <taxon>Endopterygota</taxon>
        <taxon>Lepidoptera</taxon>
        <taxon>Glossata</taxon>
        <taxon>Ditrysia</taxon>
        <taxon>Tineoidea</taxon>
        <taxon>Psychidae</taxon>
        <taxon>Oiketicinae</taxon>
        <taxon>Eumeta</taxon>
    </lineage>
</organism>
<comment type="caution">
    <text evidence="2">The sequence shown here is derived from an EMBL/GenBank/DDBJ whole genome shotgun (WGS) entry which is preliminary data.</text>
</comment>
<name>A0A4C1V6L4_EUMVA</name>
<protein>
    <submittedName>
        <fullName evidence="2">Uncharacterized protein</fullName>
    </submittedName>
</protein>
<dbReference type="AlphaFoldDB" id="A0A4C1V6L4"/>
<dbReference type="Proteomes" id="UP000299102">
    <property type="component" value="Unassembled WGS sequence"/>
</dbReference>
<reference evidence="2 3" key="1">
    <citation type="journal article" date="2019" name="Commun. Biol.">
        <title>The bagworm genome reveals a unique fibroin gene that provides high tensile strength.</title>
        <authorList>
            <person name="Kono N."/>
            <person name="Nakamura H."/>
            <person name="Ohtoshi R."/>
            <person name="Tomita M."/>
            <person name="Numata K."/>
            <person name="Arakawa K."/>
        </authorList>
    </citation>
    <scope>NUCLEOTIDE SEQUENCE [LARGE SCALE GENOMIC DNA]</scope>
</reference>
<evidence type="ECO:0000313" key="2">
    <source>
        <dbReference type="EMBL" id="GBP34160.1"/>
    </source>
</evidence>
<feature type="region of interest" description="Disordered" evidence="1">
    <location>
        <begin position="38"/>
        <end position="122"/>
    </location>
</feature>
<feature type="compositionally biased region" description="Low complexity" evidence="1">
    <location>
        <begin position="85"/>
        <end position="103"/>
    </location>
</feature>
<proteinExistence type="predicted"/>
<accession>A0A4C1V6L4</accession>
<feature type="compositionally biased region" description="Basic residues" evidence="1">
    <location>
        <begin position="48"/>
        <end position="73"/>
    </location>
</feature>
<evidence type="ECO:0000256" key="1">
    <source>
        <dbReference type="SAM" id="MobiDB-lite"/>
    </source>
</evidence>
<evidence type="ECO:0000313" key="3">
    <source>
        <dbReference type="Proteomes" id="UP000299102"/>
    </source>
</evidence>
<gene>
    <name evidence="2" type="ORF">EVAR_30711_1</name>
</gene>
<keyword evidence="3" id="KW-1185">Reference proteome</keyword>
<sequence length="178" mass="19798">MVSIGFSRATLADCSGQNDVQTMQHRATEVAIDCNNNIHPHRHESFSNHRRQRHGRHRDHQPHRRRNTPKQHHAVANATARDQVAEPVAPAAAATVSASHAATGPQHKESCESATSTGKRENRTAAWVENTTRRAAPRNLPLVRFKIKYGATSRRSTASIALFIQQARNKAQEALDKK</sequence>